<dbReference type="Proteomes" id="UP000000305">
    <property type="component" value="Unassembled WGS sequence"/>
</dbReference>
<accession>E9HHN0</accession>
<dbReference type="PhylomeDB" id="E9HHN0"/>
<dbReference type="InParanoid" id="E9HHN0"/>
<dbReference type="AlphaFoldDB" id="E9HHN0"/>
<dbReference type="KEGG" id="dpx:DAPPUDRAFT_329791"/>
<gene>
    <name evidence="1" type="ORF">DAPPUDRAFT_329791</name>
</gene>
<evidence type="ECO:0000313" key="1">
    <source>
        <dbReference type="EMBL" id="EFX68764.1"/>
    </source>
</evidence>
<protein>
    <submittedName>
        <fullName evidence="1">Uncharacterized protein</fullName>
    </submittedName>
</protein>
<sequence length="193" mass="20975">MSSSPQESHRSVTQEFLQYLERTCTRTAVTGGVSTANNHHTEIAGMEHEILVVEMGAEKNVIIEAITLDKSDDEKECPVRDVANIIHIGHIRKRRRRTTGYCTCRSVNATAKRSLPVDEDSQSSGTAVLGVIAVEEPDEPVDAAPVSSRHIPQDIPLDVATHPSSEHESASPVVYVLDDPAVFTQSCNGFSSV</sequence>
<proteinExistence type="predicted"/>
<evidence type="ECO:0000313" key="2">
    <source>
        <dbReference type="Proteomes" id="UP000000305"/>
    </source>
</evidence>
<organism evidence="1 2">
    <name type="scientific">Daphnia pulex</name>
    <name type="common">Water flea</name>
    <dbReference type="NCBI Taxonomy" id="6669"/>
    <lineage>
        <taxon>Eukaryota</taxon>
        <taxon>Metazoa</taxon>
        <taxon>Ecdysozoa</taxon>
        <taxon>Arthropoda</taxon>
        <taxon>Crustacea</taxon>
        <taxon>Branchiopoda</taxon>
        <taxon>Diplostraca</taxon>
        <taxon>Cladocera</taxon>
        <taxon>Anomopoda</taxon>
        <taxon>Daphniidae</taxon>
        <taxon>Daphnia</taxon>
    </lineage>
</organism>
<name>E9HHN0_DAPPU</name>
<keyword evidence="2" id="KW-1185">Reference proteome</keyword>
<reference evidence="1 2" key="1">
    <citation type="journal article" date="2011" name="Science">
        <title>The ecoresponsive genome of Daphnia pulex.</title>
        <authorList>
            <person name="Colbourne J.K."/>
            <person name="Pfrender M.E."/>
            <person name="Gilbert D."/>
            <person name="Thomas W.K."/>
            <person name="Tucker A."/>
            <person name="Oakley T.H."/>
            <person name="Tokishita S."/>
            <person name="Aerts A."/>
            <person name="Arnold G.J."/>
            <person name="Basu M.K."/>
            <person name="Bauer D.J."/>
            <person name="Caceres C.E."/>
            <person name="Carmel L."/>
            <person name="Casola C."/>
            <person name="Choi J.H."/>
            <person name="Detter J.C."/>
            <person name="Dong Q."/>
            <person name="Dusheyko S."/>
            <person name="Eads B.D."/>
            <person name="Frohlich T."/>
            <person name="Geiler-Samerotte K.A."/>
            <person name="Gerlach D."/>
            <person name="Hatcher P."/>
            <person name="Jogdeo S."/>
            <person name="Krijgsveld J."/>
            <person name="Kriventseva E.V."/>
            <person name="Kultz D."/>
            <person name="Laforsch C."/>
            <person name="Lindquist E."/>
            <person name="Lopez J."/>
            <person name="Manak J.R."/>
            <person name="Muller J."/>
            <person name="Pangilinan J."/>
            <person name="Patwardhan R.P."/>
            <person name="Pitluck S."/>
            <person name="Pritham E.J."/>
            <person name="Rechtsteiner A."/>
            <person name="Rho M."/>
            <person name="Rogozin I.B."/>
            <person name="Sakarya O."/>
            <person name="Salamov A."/>
            <person name="Schaack S."/>
            <person name="Shapiro H."/>
            <person name="Shiga Y."/>
            <person name="Skalitzky C."/>
            <person name="Smith Z."/>
            <person name="Souvorov A."/>
            <person name="Sung W."/>
            <person name="Tang Z."/>
            <person name="Tsuchiya D."/>
            <person name="Tu H."/>
            <person name="Vos H."/>
            <person name="Wang M."/>
            <person name="Wolf Y.I."/>
            <person name="Yamagata H."/>
            <person name="Yamada T."/>
            <person name="Ye Y."/>
            <person name="Shaw J.R."/>
            <person name="Andrews J."/>
            <person name="Crease T.J."/>
            <person name="Tang H."/>
            <person name="Lucas S.M."/>
            <person name="Robertson H.M."/>
            <person name="Bork P."/>
            <person name="Koonin E.V."/>
            <person name="Zdobnov E.M."/>
            <person name="Grigoriev I.V."/>
            <person name="Lynch M."/>
            <person name="Boore J.L."/>
        </authorList>
    </citation>
    <scope>NUCLEOTIDE SEQUENCE [LARGE SCALE GENOMIC DNA]</scope>
</reference>
<dbReference type="HOGENOM" id="CLU_094715_0_0_1"/>
<dbReference type="EMBL" id="GL732649">
    <property type="protein sequence ID" value="EFX68764.1"/>
    <property type="molecule type" value="Genomic_DNA"/>
</dbReference>